<dbReference type="GO" id="GO:0005737">
    <property type="term" value="C:cytoplasm"/>
    <property type="evidence" value="ECO:0007669"/>
    <property type="project" value="UniProtKB-SubCell"/>
</dbReference>
<sequence>MPSECNQRLACPGLDPGADHILDLGPGGGVRGGEVVAEGTPEEVAAVEGSYTGQYLKPMLERQREAAE</sequence>
<dbReference type="InterPro" id="IPR027417">
    <property type="entry name" value="P-loop_NTPase"/>
</dbReference>
<name>A0A345YI61_9SPHN</name>
<comment type="subcellular location">
    <subcellularLocation>
        <location evidence="1">Cytoplasm</location>
    </subcellularLocation>
</comment>
<dbReference type="KEGG" id="err:DVR09_11610"/>
<evidence type="ECO:0000256" key="2">
    <source>
        <dbReference type="ARBA" id="ARBA00022490"/>
    </source>
</evidence>
<evidence type="ECO:0000256" key="11">
    <source>
        <dbReference type="ARBA" id="ARBA00038000"/>
    </source>
</evidence>
<evidence type="ECO:0000313" key="15">
    <source>
        <dbReference type="Proteomes" id="UP000254508"/>
    </source>
</evidence>
<evidence type="ECO:0000256" key="8">
    <source>
        <dbReference type="ARBA" id="ARBA00022881"/>
    </source>
</evidence>
<evidence type="ECO:0000256" key="7">
    <source>
        <dbReference type="ARBA" id="ARBA00022840"/>
    </source>
</evidence>
<comment type="similarity">
    <text evidence="11">Belongs to the ABC transporter superfamily. UvrA family.</text>
</comment>
<evidence type="ECO:0000256" key="4">
    <source>
        <dbReference type="ARBA" id="ARBA00022741"/>
    </source>
</evidence>
<dbReference type="GO" id="GO:0005524">
    <property type="term" value="F:ATP binding"/>
    <property type="evidence" value="ECO:0007669"/>
    <property type="project" value="UniProtKB-KW"/>
</dbReference>
<evidence type="ECO:0000256" key="13">
    <source>
        <dbReference type="ARBA" id="ARBA00042156"/>
    </source>
</evidence>
<organism evidence="14 15">
    <name type="scientific">Erythrobacter aureus</name>
    <dbReference type="NCBI Taxonomy" id="2182384"/>
    <lineage>
        <taxon>Bacteria</taxon>
        <taxon>Pseudomonadati</taxon>
        <taxon>Pseudomonadota</taxon>
        <taxon>Alphaproteobacteria</taxon>
        <taxon>Sphingomonadales</taxon>
        <taxon>Erythrobacteraceae</taxon>
        <taxon>Erythrobacter/Porphyrobacter group</taxon>
        <taxon>Erythrobacter</taxon>
    </lineage>
</organism>
<evidence type="ECO:0000256" key="5">
    <source>
        <dbReference type="ARBA" id="ARBA00022763"/>
    </source>
</evidence>
<keyword evidence="15" id="KW-1185">Reference proteome</keyword>
<dbReference type="GO" id="GO:0004518">
    <property type="term" value="F:nuclease activity"/>
    <property type="evidence" value="ECO:0007669"/>
    <property type="project" value="UniProtKB-KW"/>
</dbReference>
<keyword evidence="5" id="KW-0227">DNA damage</keyword>
<evidence type="ECO:0000256" key="3">
    <source>
        <dbReference type="ARBA" id="ARBA00022737"/>
    </source>
</evidence>
<keyword evidence="2" id="KW-0963">Cytoplasm</keyword>
<accession>A0A345YI61</accession>
<evidence type="ECO:0000256" key="10">
    <source>
        <dbReference type="ARBA" id="ARBA00023204"/>
    </source>
</evidence>
<gene>
    <name evidence="14" type="ORF">DVR09_11610</name>
</gene>
<evidence type="ECO:0000256" key="1">
    <source>
        <dbReference type="ARBA" id="ARBA00004496"/>
    </source>
</evidence>
<keyword evidence="7" id="KW-0067">ATP-binding</keyword>
<dbReference type="EMBL" id="CP031357">
    <property type="protein sequence ID" value="AXK43613.1"/>
    <property type="molecule type" value="Genomic_DNA"/>
</dbReference>
<evidence type="ECO:0000313" key="14">
    <source>
        <dbReference type="EMBL" id="AXK43613.1"/>
    </source>
</evidence>
<keyword evidence="9" id="KW-0238">DNA-binding</keyword>
<evidence type="ECO:0000256" key="9">
    <source>
        <dbReference type="ARBA" id="ARBA00023125"/>
    </source>
</evidence>
<keyword evidence="8" id="KW-0267">Excision nuclease</keyword>
<dbReference type="PANTHER" id="PTHR43152">
    <property type="entry name" value="UVRABC SYSTEM PROTEIN A"/>
    <property type="match status" value="1"/>
</dbReference>
<evidence type="ECO:0000256" key="12">
    <source>
        <dbReference type="ARBA" id="ARBA00039316"/>
    </source>
</evidence>
<protein>
    <recommendedName>
        <fullName evidence="12">UvrABC system protein A</fullName>
    </recommendedName>
    <alternativeName>
        <fullName evidence="13">Excinuclease ABC subunit A</fullName>
    </alternativeName>
</protein>
<keyword evidence="3" id="KW-0677">Repeat</keyword>
<dbReference type="Gene3D" id="3.40.50.300">
    <property type="entry name" value="P-loop containing nucleotide triphosphate hydrolases"/>
    <property type="match status" value="1"/>
</dbReference>
<dbReference type="PANTHER" id="PTHR43152:SF3">
    <property type="entry name" value="UVRABC SYSTEM PROTEIN A"/>
    <property type="match status" value="1"/>
</dbReference>
<evidence type="ECO:0000256" key="6">
    <source>
        <dbReference type="ARBA" id="ARBA00022769"/>
    </source>
</evidence>
<dbReference type="GO" id="GO:0006281">
    <property type="term" value="P:DNA repair"/>
    <property type="evidence" value="ECO:0007669"/>
    <property type="project" value="UniProtKB-KW"/>
</dbReference>
<dbReference type="Proteomes" id="UP000254508">
    <property type="component" value="Chromosome"/>
</dbReference>
<dbReference type="AlphaFoldDB" id="A0A345YI61"/>
<keyword evidence="4" id="KW-0547">Nucleotide-binding</keyword>
<keyword evidence="10" id="KW-0234">DNA repair</keyword>
<proteinExistence type="inferred from homology"/>
<keyword evidence="6" id="KW-0228">DNA excision</keyword>
<dbReference type="GO" id="GO:0003677">
    <property type="term" value="F:DNA binding"/>
    <property type="evidence" value="ECO:0007669"/>
    <property type="project" value="UniProtKB-KW"/>
</dbReference>
<reference evidence="15" key="1">
    <citation type="submission" date="2018-07" db="EMBL/GenBank/DDBJ databases">
        <title>Genome sequence of Erythrobacter strain YH-07, an antagonistic bacterium isolated from Yellow Sea.</title>
        <authorList>
            <person name="Tang T."/>
            <person name="Liu Q."/>
            <person name="Sun X."/>
        </authorList>
    </citation>
    <scope>NUCLEOTIDE SEQUENCE [LARGE SCALE GENOMIC DNA]</scope>
    <source>
        <strain evidence="15">YH-07</strain>
    </source>
</reference>